<dbReference type="Pfam" id="PF19668">
    <property type="entry name" value="DUF6171"/>
    <property type="match status" value="1"/>
</dbReference>
<keyword evidence="2" id="KW-1185">Reference proteome</keyword>
<dbReference type="Proteomes" id="UP001229346">
    <property type="component" value="Unassembled WGS sequence"/>
</dbReference>
<dbReference type="PROSITE" id="PS51009">
    <property type="entry name" value="CYTCII"/>
    <property type="match status" value="1"/>
</dbReference>
<proteinExistence type="predicted"/>
<dbReference type="InterPro" id="IPR002321">
    <property type="entry name" value="Cyt_c_II"/>
</dbReference>
<gene>
    <name evidence="1" type="ORF">J2T15_001325</name>
</gene>
<name>A0ABT9TX18_PAEHA</name>
<evidence type="ECO:0000313" key="1">
    <source>
        <dbReference type="EMBL" id="MDQ0111892.1"/>
    </source>
</evidence>
<accession>A0ABT9TX18</accession>
<comment type="caution">
    <text evidence="1">The sequence shown here is derived from an EMBL/GenBank/DDBJ whole genome shotgun (WGS) entry which is preliminary data.</text>
</comment>
<sequence>MMNSRGGECKGCRDDYRVTDEQIDRILSAPMFQSDICVPDEVYERRLAECGNCPKFQYGTTCTVCGCFVRIAAKYKDRACPKAGDSRWAKHVS</sequence>
<dbReference type="EMBL" id="JAUSSU010000002">
    <property type="protein sequence ID" value="MDQ0111892.1"/>
    <property type="molecule type" value="Genomic_DNA"/>
</dbReference>
<reference evidence="1 2" key="1">
    <citation type="submission" date="2023-07" db="EMBL/GenBank/DDBJ databases">
        <title>Sorghum-associated microbial communities from plants grown in Nebraska, USA.</title>
        <authorList>
            <person name="Schachtman D."/>
        </authorList>
    </citation>
    <scope>NUCLEOTIDE SEQUENCE [LARGE SCALE GENOMIC DNA]</scope>
    <source>
        <strain evidence="1 2">CC482</strain>
    </source>
</reference>
<protein>
    <submittedName>
        <fullName evidence="1">Uncharacterized protein</fullName>
    </submittedName>
</protein>
<organism evidence="1 2">
    <name type="scientific">Paenibacillus harenae</name>
    <dbReference type="NCBI Taxonomy" id="306543"/>
    <lineage>
        <taxon>Bacteria</taxon>
        <taxon>Bacillati</taxon>
        <taxon>Bacillota</taxon>
        <taxon>Bacilli</taxon>
        <taxon>Bacillales</taxon>
        <taxon>Paenibacillaceae</taxon>
        <taxon>Paenibacillus</taxon>
    </lineage>
</organism>
<dbReference type="InterPro" id="IPR046169">
    <property type="entry name" value="DUF6171"/>
</dbReference>
<evidence type="ECO:0000313" key="2">
    <source>
        <dbReference type="Proteomes" id="UP001229346"/>
    </source>
</evidence>